<reference evidence="1" key="1">
    <citation type="submission" date="2022-10" db="EMBL/GenBank/DDBJ databases">
        <title>Flavobacterium sp. nov., a bacterium isolated from lake sediment.</title>
        <authorList>
            <person name="Qu J.-H."/>
        </authorList>
    </citation>
    <scope>NUCLEOTIDE SEQUENCE</scope>
    <source>
        <strain evidence="1">TH16-21</strain>
    </source>
</reference>
<name>A0ABT3EI61_9FLAO</name>
<comment type="caution">
    <text evidence="1">The sequence shown here is derived from an EMBL/GenBank/DDBJ whole genome shotgun (WGS) entry which is preliminary data.</text>
</comment>
<proteinExistence type="predicted"/>
<protein>
    <submittedName>
        <fullName evidence="1">Uncharacterized protein</fullName>
    </submittedName>
</protein>
<dbReference type="EMBL" id="JAPCIO010000005">
    <property type="protein sequence ID" value="MCW1148262.1"/>
    <property type="molecule type" value="Genomic_DNA"/>
</dbReference>
<gene>
    <name evidence="1" type="ORF">OJ995_08525</name>
</gene>
<sequence length="205" mass="24432">MKADLNGTWLFVKTGGDYGKTDLIEFDNDDILHFTLERSDDLFLHKVRNQLWNEKLNEEDFKFLNPNRIRLFRKGIKRAVSNFNEASTSTECIFELDYERLFPTQTDLSEEEIQLLKFDFSWNNNKKIIVFNDILDSRVIQELNKSMNRIGSRILLERFNETLFLSFYDDIYVDFQIPIKYVDSEIMVLYGFPNEPYEVTCTVKK</sequence>
<organism evidence="1 2">
    <name type="scientific">Flavobacterium lacisediminis</name>
    <dbReference type="NCBI Taxonomy" id="2989705"/>
    <lineage>
        <taxon>Bacteria</taxon>
        <taxon>Pseudomonadati</taxon>
        <taxon>Bacteroidota</taxon>
        <taxon>Flavobacteriia</taxon>
        <taxon>Flavobacteriales</taxon>
        <taxon>Flavobacteriaceae</taxon>
        <taxon>Flavobacterium</taxon>
    </lineage>
</organism>
<dbReference type="Proteomes" id="UP001165677">
    <property type="component" value="Unassembled WGS sequence"/>
</dbReference>
<accession>A0ABT3EI61</accession>
<evidence type="ECO:0000313" key="1">
    <source>
        <dbReference type="EMBL" id="MCW1148262.1"/>
    </source>
</evidence>
<keyword evidence="2" id="KW-1185">Reference proteome</keyword>
<evidence type="ECO:0000313" key="2">
    <source>
        <dbReference type="Proteomes" id="UP001165677"/>
    </source>
</evidence>
<dbReference type="RefSeq" id="WP_264369031.1">
    <property type="nucleotide sequence ID" value="NZ_JAPCIO010000005.1"/>
</dbReference>